<name>A0A0N9I8P3_9PSEU</name>
<accession>A0A0N9I8P3</accession>
<organism evidence="1 2">
    <name type="scientific">Kibdelosporangium phytohabitans</name>
    <dbReference type="NCBI Taxonomy" id="860235"/>
    <lineage>
        <taxon>Bacteria</taxon>
        <taxon>Bacillati</taxon>
        <taxon>Actinomycetota</taxon>
        <taxon>Actinomycetes</taxon>
        <taxon>Pseudonocardiales</taxon>
        <taxon>Pseudonocardiaceae</taxon>
        <taxon>Kibdelosporangium</taxon>
    </lineage>
</organism>
<gene>
    <name evidence="1" type="ORF">AOZ06_33520</name>
</gene>
<keyword evidence="2" id="KW-1185">Reference proteome</keyword>
<dbReference type="RefSeq" id="WP_054293053.1">
    <property type="nucleotide sequence ID" value="NZ_CP012752.1"/>
</dbReference>
<dbReference type="KEGG" id="kphy:AOZ06_33520"/>
<dbReference type="EMBL" id="CP012752">
    <property type="protein sequence ID" value="ALG11152.1"/>
    <property type="molecule type" value="Genomic_DNA"/>
</dbReference>
<dbReference type="Pfam" id="PF19939">
    <property type="entry name" value="DUF6401"/>
    <property type="match status" value="1"/>
</dbReference>
<protein>
    <submittedName>
        <fullName evidence="1">Uncharacterized protein</fullName>
    </submittedName>
</protein>
<dbReference type="AlphaFoldDB" id="A0A0N9I8P3"/>
<dbReference type="Proteomes" id="UP000063699">
    <property type="component" value="Chromosome"/>
</dbReference>
<evidence type="ECO:0000313" key="2">
    <source>
        <dbReference type="Proteomes" id="UP000063699"/>
    </source>
</evidence>
<dbReference type="OrthoDB" id="3627510at2"/>
<sequence>MSIWDRAARWSARRWLRRLDARLQPGHTAARHDPVIAGALDRHIQAVRAQLDRDARLREGLVTAPPLVLLAIYAEEIHQEAVKAGWEPPIAWTSLDGLSLRLLACCAVAKDRPVARALR</sequence>
<reference evidence="1 2" key="1">
    <citation type="submission" date="2015-07" db="EMBL/GenBank/DDBJ databases">
        <title>Genome sequencing of Kibdelosporangium phytohabitans.</title>
        <authorList>
            <person name="Qin S."/>
            <person name="Xing K."/>
        </authorList>
    </citation>
    <scope>NUCLEOTIDE SEQUENCE [LARGE SCALE GENOMIC DNA]</scope>
    <source>
        <strain evidence="1 2">KLBMP1111</strain>
    </source>
</reference>
<proteinExistence type="predicted"/>
<evidence type="ECO:0000313" key="1">
    <source>
        <dbReference type="EMBL" id="ALG11152.1"/>
    </source>
</evidence>
<dbReference type="InterPro" id="IPR045647">
    <property type="entry name" value="DUF6401"/>
</dbReference>
<dbReference type="STRING" id="860235.AOZ06_33520"/>